<reference evidence="1 3" key="3">
    <citation type="journal article" date="2017" name="BMC Genomics">
        <title>Comparative and functional genomics of the Lactococcus lactis taxon; insights into evolution and niche adaptation.</title>
        <authorList>
            <person name="Kelleher P."/>
            <person name="Bottacini F."/>
            <person name="Mahony J."/>
            <person name="Kilcawley K.N."/>
            <person name="van Sinderen D."/>
        </authorList>
    </citation>
    <scope>NUCLEOTIDE SEQUENCE [LARGE SCALE GENOMIC DNA]</scope>
    <source>
        <strain evidence="1 3">275</strain>
    </source>
</reference>
<evidence type="ECO:0000313" key="3">
    <source>
        <dbReference type="Proteomes" id="UP000192085"/>
    </source>
</evidence>
<dbReference type="AlphaFoldDB" id="A0A1V0NJ20"/>
<evidence type="ECO:0000313" key="4">
    <source>
        <dbReference type="Proteomes" id="UP000234865"/>
    </source>
</evidence>
<dbReference type="EMBL" id="CP015897">
    <property type="protein sequence ID" value="ARD99924.1"/>
    <property type="molecule type" value="Genomic_DNA"/>
</dbReference>
<accession>A0A1V0NJ20</accession>
<protein>
    <submittedName>
        <fullName evidence="1">Uncharacterized protein</fullName>
    </submittedName>
</protein>
<dbReference type="Proteomes" id="UP000192085">
    <property type="component" value="Chromosome"/>
</dbReference>
<dbReference type="EMBL" id="PKRZ01000001">
    <property type="protein sequence ID" value="PUA16161.1"/>
    <property type="molecule type" value="Genomic_DNA"/>
</dbReference>
<reference evidence="4" key="1">
    <citation type="submission" date="2016-08" db="EMBL/GenBank/DDBJ databases">
        <title>Comparative genomics of Lactococcus lactis strain WFLU12 isolated from the gastrointestinal tract of wild olive flounder (Paralichythys olivaceus).</title>
        <authorList>
            <person name="Nguyen T.L."/>
            <person name="Kim D.-H."/>
        </authorList>
    </citation>
    <scope>NUCLEOTIDE SEQUENCE [LARGE SCALE GENOMIC DNA]</scope>
    <source>
        <strain evidence="4">WFLU12</strain>
    </source>
</reference>
<name>A0A1V0NJ20_LACLL</name>
<evidence type="ECO:0000313" key="2">
    <source>
        <dbReference type="EMBL" id="PUA16161.1"/>
    </source>
</evidence>
<sequence length="35" mass="4022">MNKETVKDVRKEHKEKPEFKTISLLACMNSTSIAN</sequence>
<reference evidence="2" key="2">
    <citation type="submission" date="2016-08" db="EMBL/GenBank/DDBJ databases">
        <title>Genome-wide comparison reveals a probiotic strain Lactococcus lactis WFLU12 isolated from the gastrointestinal tract of olive flounder (Paralichythys olivaceus) harboring genes supporting probiotic action.</title>
        <authorList>
            <person name="Nguyen T.L."/>
        </authorList>
    </citation>
    <scope>NUCLEOTIDE SEQUENCE</scope>
    <source>
        <strain evidence="2">WFLU12</strain>
    </source>
</reference>
<gene>
    <name evidence="2" type="ORF">CYU10_000901</name>
    <name evidence="1" type="ORF">LL275_2299</name>
</gene>
<dbReference type="Proteomes" id="UP000234865">
    <property type="component" value="Unassembled WGS sequence"/>
</dbReference>
<proteinExistence type="predicted"/>
<organism evidence="1 3">
    <name type="scientific">Lactococcus lactis subsp. lactis</name>
    <name type="common">Streptococcus lactis</name>
    <dbReference type="NCBI Taxonomy" id="1360"/>
    <lineage>
        <taxon>Bacteria</taxon>
        <taxon>Bacillati</taxon>
        <taxon>Bacillota</taxon>
        <taxon>Bacilli</taxon>
        <taxon>Lactobacillales</taxon>
        <taxon>Streptococcaceae</taxon>
        <taxon>Lactococcus</taxon>
    </lineage>
</organism>
<evidence type="ECO:0000313" key="1">
    <source>
        <dbReference type="EMBL" id="ARD99924.1"/>
    </source>
</evidence>